<dbReference type="PANTHER" id="PTHR22726">
    <property type="entry name" value="METALLOENDOPEPTIDASE OMA1"/>
    <property type="match status" value="1"/>
</dbReference>
<evidence type="ECO:0000313" key="9">
    <source>
        <dbReference type="EMBL" id="HIS36131.1"/>
    </source>
</evidence>
<evidence type="ECO:0000256" key="5">
    <source>
        <dbReference type="ARBA" id="ARBA00023049"/>
    </source>
</evidence>
<evidence type="ECO:0000256" key="7">
    <source>
        <dbReference type="SAM" id="SignalP"/>
    </source>
</evidence>
<keyword evidence="5 6" id="KW-0482">Metalloprotease</keyword>
<dbReference type="SUPFAM" id="SSF55486">
    <property type="entry name" value="Metalloproteases ('zincins'), catalytic domain"/>
    <property type="match status" value="1"/>
</dbReference>
<evidence type="ECO:0000256" key="2">
    <source>
        <dbReference type="ARBA" id="ARBA00022723"/>
    </source>
</evidence>
<accession>A0A9D1EY63</accession>
<dbReference type="InterPro" id="IPR051156">
    <property type="entry name" value="Mito/Outer_Membr_Metalloprot"/>
</dbReference>
<dbReference type="Pfam" id="PF01435">
    <property type="entry name" value="Peptidase_M48"/>
    <property type="match status" value="2"/>
</dbReference>
<dbReference type="GO" id="GO:0046872">
    <property type="term" value="F:metal ion binding"/>
    <property type="evidence" value="ECO:0007669"/>
    <property type="project" value="UniProtKB-KW"/>
</dbReference>
<dbReference type="EMBL" id="DVIU01000117">
    <property type="protein sequence ID" value="HIS36131.1"/>
    <property type="molecule type" value="Genomic_DNA"/>
</dbReference>
<dbReference type="GO" id="GO:0016020">
    <property type="term" value="C:membrane"/>
    <property type="evidence" value="ECO:0007669"/>
    <property type="project" value="TreeGrafter"/>
</dbReference>
<protein>
    <submittedName>
        <fullName evidence="9">M48 family metallopeptidase</fullName>
    </submittedName>
</protein>
<dbReference type="CDD" id="cd07324">
    <property type="entry name" value="M48C_Oma1-like"/>
    <property type="match status" value="1"/>
</dbReference>
<reference evidence="9" key="2">
    <citation type="journal article" date="2021" name="PeerJ">
        <title>Extensive microbial diversity within the chicken gut microbiome revealed by metagenomics and culture.</title>
        <authorList>
            <person name="Gilroy R."/>
            <person name="Ravi A."/>
            <person name="Getino M."/>
            <person name="Pursley I."/>
            <person name="Horton D.L."/>
            <person name="Alikhan N.F."/>
            <person name="Baker D."/>
            <person name="Gharbi K."/>
            <person name="Hall N."/>
            <person name="Watson M."/>
            <person name="Adriaenssens E.M."/>
            <person name="Foster-Nyarko E."/>
            <person name="Jarju S."/>
            <person name="Secka A."/>
            <person name="Antonio M."/>
            <person name="Oren A."/>
            <person name="Chaudhuri R.R."/>
            <person name="La Ragione R."/>
            <person name="Hildebrand F."/>
            <person name="Pallen M.J."/>
        </authorList>
    </citation>
    <scope>NUCLEOTIDE SEQUENCE</scope>
    <source>
        <strain evidence="9">6276</strain>
    </source>
</reference>
<dbReference type="GO" id="GO:0004222">
    <property type="term" value="F:metalloendopeptidase activity"/>
    <property type="evidence" value="ECO:0007669"/>
    <property type="project" value="InterPro"/>
</dbReference>
<gene>
    <name evidence="9" type="ORF">IAC10_05815</name>
</gene>
<comment type="caution">
    <text evidence="9">The sequence shown here is derived from an EMBL/GenBank/DDBJ whole genome shotgun (WGS) entry which is preliminary data.</text>
</comment>
<proteinExistence type="inferred from homology"/>
<feature type="signal peptide" evidence="7">
    <location>
        <begin position="1"/>
        <end position="21"/>
    </location>
</feature>
<name>A0A9D1EY63_9BACT</name>
<dbReference type="PANTHER" id="PTHR22726:SF1">
    <property type="entry name" value="METALLOENDOPEPTIDASE OMA1, MITOCHONDRIAL"/>
    <property type="match status" value="1"/>
</dbReference>
<keyword evidence="4 6" id="KW-0862">Zinc</keyword>
<evidence type="ECO:0000256" key="1">
    <source>
        <dbReference type="ARBA" id="ARBA00022670"/>
    </source>
</evidence>
<comment type="cofactor">
    <cofactor evidence="6">
        <name>Zn(2+)</name>
        <dbReference type="ChEBI" id="CHEBI:29105"/>
    </cofactor>
    <text evidence="6">Binds 1 zinc ion per subunit.</text>
</comment>
<keyword evidence="7" id="KW-0732">Signal</keyword>
<feature type="domain" description="Peptidase M48" evidence="8">
    <location>
        <begin position="39"/>
        <end position="102"/>
    </location>
</feature>
<dbReference type="Gene3D" id="3.30.2010.10">
    <property type="entry name" value="Metalloproteases ('zincins'), catalytic domain"/>
    <property type="match status" value="1"/>
</dbReference>
<dbReference type="InterPro" id="IPR001915">
    <property type="entry name" value="Peptidase_M48"/>
</dbReference>
<keyword evidence="2" id="KW-0479">Metal-binding</keyword>
<keyword evidence="1 6" id="KW-0645">Protease</keyword>
<feature type="domain" description="Peptidase M48" evidence="8">
    <location>
        <begin position="121"/>
        <end position="179"/>
    </location>
</feature>
<evidence type="ECO:0000256" key="4">
    <source>
        <dbReference type="ARBA" id="ARBA00022833"/>
    </source>
</evidence>
<sequence length="230" mass="27312">MRKILISVICIIMLGILPVSASQNPAELKSRQEKQEFVSKVGFRLLNSNRIKERMVFQYDSKNIVNAVTHYHGRHIVIYDGIMNYTTDEDMVAAILAHEISHGIDYYNGIFRGTFSCLPTLFTPRKFERKADKRAIDFMVNAGYNPVAMIVMMNKTFAQDRYEFFATHPLTSRRMAYIYEYIYYKYPEFLKNNKYIEDIYYQNFLLNSQDNRRKLQRKIESHSRENINYD</sequence>
<dbReference type="Proteomes" id="UP000823928">
    <property type="component" value="Unassembled WGS sequence"/>
</dbReference>
<evidence type="ECO:0000256" key="6">
    <source>
        <dbReference type="RuleBase" id="RU003983"/>
    </source>
</evidence>
<dbReference type="AlphaFoldDB" id="A0A9D1EY63"/>
<feature type="chain" id="PRO_5039106497" evidence="7">
    <location>
        <begin position="22"/>
        <end position="230"/>
    </location>
</feature>
<dbReference type="GO" id="GO:0051603">
    <property type="term" value="P:proteolysis involved in protein catabolic process"/>
    <property type="evidence" value="ECO:0007669"/>
    <property type="project" value="TreeGrafter"/>
</dbReference>
<evidence type="ECO:0000259" key="8">
    <source>
        <dbReference type="Pfam" id="PF01435"/>
    </source>
</evidence>
<comment type="similarity">
    <text evidence="6">Belongs to the peptidase M48 family.</text>
</comment>
<reference evidence="9" key="1">
    <citation type="submission" date="2020-10" db="EMBL/GenBank/DDBJ databases">
        <authorList>
            <person name="Gilroy R."/>
        </authorList>
    </citation>
    <scope>NUCLEOTIDE SEQUENCE</scope>
    <source>
        <strain evidence="9">6276</strain>
    </source>
</reference>
<keyword evidence="3 6" id="KW-0378">Hydrolase</keyword>
<evidence type="ECO:0000313" key="10">
    <source>
        <dbReference type="Proteomes" id="UP000823928"/>
    </source>
</evidence>
<organism evidence="9 10">
    <name type="scientific">Candidatus Scatousia excrementigallinarum</name>
    <dbReference type="NCBI Taxonomy" id="2840935"/>
    <lineage>
        <taxon>Bacteria</taxon>
        <taxon>Candidatus Scatousia</taxon>
    </lineage>
</organism>
<evidence type="ECO:0000256" key="3">
    <source>
        <dbReference type="ARBA" id="ARBA00022801"/>
    </source>
</evidence>